<dbReference type="AlphaFoldDB" id="A0AAU9J2S3"/>
<keyword evidence="5" id="KW-1185">Reference proteome</keyword>
<keyword evidence="3" id="KW-0378">Hydrolase</keyword>
<dbReference type="GO" id="GO:0006412">
    <property type="term" value="P:translation"/>
    <property type="evidence" value="ECO:0007669"/>
    <property type="project" value="UniProtKB-KW"/>
</dbReference>
<gene>
    <name evidence="4" type="ORF">BSTOLATCC_MIC31581</name>
</gene>
<name>A0AAU9J2S3_9CILI</name>
<comment type="caution">
    <text evidence="4">The sequence shown here is derived from an EMBL/GenBank/DDBJ whole genome shotgun (WGS) entry which is preliminary data.</text>
</comment>
<dbReference type="Pfam" id="PF01327">
    <property type="entry name" value="Pep_deformylase"/>
    <property type="match status" value="1"/>
</dbReference>
<dbReference type="Gene3D" id="3.90.45.10">
    <property type="entry name" value="Peptide deformylase"/>
    <property type="match status" value="1"/>
</dbReference>
<evidence type="ECO:0000313" key="5">
    <source>
        <dbReference type="Proteomes" id="UP001162131"/>
    </source>
</evidence>
<evidence type="ECO:0000256" key="3">
    <source>
        <dbReference type="RuleBase" id="RU362111"/>
    </source>
</evidence>
<comment type="catalytic activity">
    <reaction evidence="3">
        <text>N-terminal N-formyl-L-methionyl-[peptide] + H2O = N-terminal L-methionyl-[peptide] + formate</text>
        <dbReference type="Rhea" id="RHEA:24420"/>
        <dbReference type="Rhea" id="RHEA-COMP:10639"/>
        <dbReference type="Rhea" id="RHEA-COMP:10640"/>
        <dbReference type="ChEBI" id="CHEBI:15377"/>
        <dbReference type="ChEBI" id="CHEBI:15740"/>
        <dbReference type="ChEBI" id="CHEBI:49298"/>
        <dbReference type="ChEBI" id="CHEBI:64731"/>
        <dbReference type="EC" id="3.5.1.88"/>
    </reaction>
</comment>
<dbReference type="PANTHER" id="PTHR10458">
    <property type="entry name" value="PEPTIDE DEFORMYLASE"/>
    <property type="match status" value="1"/>
</dbReference>
<dbReference type="GO" id="GO:0046872">
    <property type="term" value="F:metal ion binding"/>
    <property type="evidence" value="ECO:0007669"/>
    <property type="project" value="UniProtKB-KW"/>
</dbReference>
<accession>A0AAU9J2S3</accession>
<evidence type="ECO:0000313" key="4">
    <source>
        <dbReference type="EMBL" id="CAG9322448.1"/>
    </source>
</evidence>
<dbReference type="CDD" id="cd00487">
    <property type="entry name" value="Pep_deformylase"/>
    <property type="match status" value="1"/>
</dbReference>
<dbReference type="GO" id="GO:0042586">
    <property type="term" value="F:peptide deformylase activity"/>
    <property type="evidence" value="ECO:0007669"/>
    <property type="project" value="UniProtKB-EC"/>
</dbReference>
<dbReference type="Proteomes" id="UP001162131">
    <property type="component" value="Unassembled WGS sequence"/>
</dbReference>
<dbReference type="PRINTS" id="PR01576">
    <property type="entry name" value="PDEFORMYLASE"/>
</dbReference>
<organism evidence="4 5">
    <name type="scientific">Blepharisma stoltei</name>
    <dbReference type="NCBI Taxonomy" id="1481888"/>
    <lineage>
        <taxon>Eukaryota</taxon>
        <taxon>Sar</taxon>
        <taxon>Alveolata</taxon>
        <taxon>Ciliophora</taxon>
        <taxon>Postciliodesmatophora</taxon>
        <taxon>Heterotrichea</taxon>
        <taxon>Heterotrichida</taxon>
        <taxon>Blepharismidae</taxon>
        <taxon>Blepharisma</taxon>
    </lineage>
</organism>
<comment type="function">
    <text evidence="3">Removes the formyl group from the N-terminal Met of newly synthesized proteins.</text>
</comment>
<protein>
    <recommendedName>
        <fullName evidence="2 3">Peptide deformylase</fullName>
        <ecNumber evidence="2 3">3.5.1.88</ecNumber>
    </recommendedName>
</protein>
<dbReference type="InterPro" id="IPR036821">
    <property type="entry name" value="Peptide_deformylase_sf"/>
</dbReference>
<dbReference type="HAMAP" id="MF_00163">
    <property type="entry name" value="Pep_deformylase"/>
    <property type="match status" value="1"/>
</dbReference>
<dbReference type="InterPro" id="IPR023635">
    <property type="entry name" value="Peptide_deformylase"/>
</dbReference>
<reference evidence="4" key="1">
    <citation type="submission" date="2021-09" db="EMBL/GenBank/DDBJ databases">
        <authorList>
            <consortium name="AG Swart"/>
            <person name="Singh M."/>
            <person name="Singh A."/>
            <person name="Seah K."/>
            <person name="Emmerich C."/>
        </authorList>
    </citation>
    <scope>NUCLEOTIDE SEQUENCE</scope>
    <source>
        <strain evidence="4">ATCC30299</strain>
    </source>
</reference>
<dbReference type="PIRSF" id="PIRSF004749">
    <property type="entry name" value="Pep_def"/>
    <property type="match status" value="1"/>
</dbReference>
<dbReference type="SUPFAM" id="SSF56420">
    <property type="entry name" value="Peptide deformylase"/>
    <property type="match status" value="1"/>
</dbReference>
<dbReference type="PANTHER" id="PTHR10458:SF22">
    <property type="entry name" value="PEPTIDE DEFORMYLASE"/>
    <property type="match status" value="1"/>
</dbReference>
<evidence type="ECO:0000256" key="2">
    <source>
        <dbReference type="ARBA" id="ARBA00012175"/>
    </source>
</evidence>
<dbReference type="EMBL" id="CAJZBQ010000032">
    <property type="protein sequence ID" value="CAG9322448.1"/>
    <property type="molecule type" value="Genomic_DNA"/>
</dbReference>
<evidence type="ECO:0000256" key="1">
    <source>
        <dbReference type="ARBA" id="ARBA00010759"/>
    </source>
</evidence>
<comment type="similarity">
    <text evidence="1 3">Belongs to the polypeptide deformylase family.</text>
</comment>
<keyword evidence="3" id="KW-0479">Metal-binding</keyword>
<sequence>MSKNVEILYHTTKNIVLRSIAKPVTFPLNEEMLEIIDNLVFAIRYRDMVWTNYGLSISAPQIGEPYRMFIASPPKNWIRKAYHRTFDYYINPEIVWKSNETSENWEGCLSIPKYEYLVRRHNSVTVEYYDLRGKKKQKTVIYTEANVIQHDIDHLNGKLVSDNAFQERLILRKEPEVTVIDYPVNIT</sequence>
<proteinExistence type="inferred from homology"/>
<keyword evidence="3" id="KW-0648">Protein biosynthesis</keyword>
<dbReference type="EC" id="3.5.1.88" evidence="2 3"/>